<evidence type="ECO:0000256" key="2">
    <source>
        <dbReference type="ARBA" id="ARBA00010617"/>
    </source>
</evidence>
<dbReference type="InterPro" id="IPR017972">
    <property type="entry name" value="Cyt_P450_CS"/>
</dbReference>
<dbReference type="EMBL" id="MG452943">
    <property type="protein sequence ID" value="AVX32606.1"/>
    <property type="molecule type" value="mRNA"/>
</dbReference>
<dbReference type="PANTHER" id="PTHR47947:SF62">
    <property type="entry name" value="CYTOCHROME P450, FAMILY 81, SUBFAMILY D, POLYPEPTIDE 5"/>
    <property type="match status" value="1"/>
</dbReference>
<comment type="similarity">
    <text evidence="2 12">Belongs to the cytochrome P450 family.</text>
</comment>
<evidence type="ECO:0000256" key="10">
    <source>
        <dbReference type="ARBA" id="ARBA00023136"/>
    </source>
</evidence>
<evidence type="ECO:0000256" key="4">
    <source>
        <dbReference type="ARBA" id="ARBA00022692"/>
    </source>
</evidence>
<dbReference type="InterPro" id="IPR036396">
    <property type="entry name" value="Cyt_P450_sf"/>
</dbReference>
<evidence type="ECO:0000313" key="13">
    <source>
        <dbReference type="EMBL" id="AVX32606.1"/>
    </source>
</evidence>
<evidence type="ECO:0000256" key="8">
    <source>
        <dbReference type="ARBA" id="ARBA00023004"/>
    </source>
</evidence>
<dbReference type="GO" id="GO:0004497">
    <property type="term" value="F:monooxygenase activity"/>
    <property type="evidence" value="ECO:0007669"/>
    <property type="project" value="UniProtKB-KW"/>
</dbReference>
<dbReference type="AlphaFoldDB" id="A0A2R4NA42"/>
<keyword evidence="5 11" id="KW-0479">Metal-binding</keyword>
<dbReference type="Pfam" id="PF00067">
    <property type="entry name" value="p450"/>
    <property type="match status" value="1"/>
</dbReference>
<evidence type="ECO:0000256" key="11">
    <source>
        <dbReference type="PIRSR" id="PIRSR602401-1"/>
    </source>
</evidence>
<dbReference type="GO" id="GO:0005506">
    <property type="term" value="F:iron ion binding"/>
    <property type="evidence" value="ECO:0007669"/>
    <property type="project" value="InterPro"/>
</dbReference>
<feature type="binding site" description="axial binding residue" evidence="11">
    <location>
        <position position="291"/>
    </location>
    <ligand>
        <name>heme</name>
        <dbReference type="ChEBI" id="CHEBI:30413"/>
    </ligand>
    <ligandPart>
        <name>Fe</name>
        <dbReference type="ChEBI" id="CHEBI:18248"/>
    </ligandPart>
</feature>
<keyword evidence="4" id="KW-0812">Transmembrane</keyword>
<dbReference type="PANTHER" id="PTHR47947">
    <property type="entry name" value="CYTOCHROME P450 82C3-RELATED"/>
    <property type="match status" value="1"/>
</dbReference>
<keyword evidence="10" id="KW-0472">Membrane</keyword>
<dbReference type="PROSITE" id="PS00086">
    <property type="entry name" value="CYTOCHROME_P450"/>
    <property type="match status" value="1"/>
</dbReference>
<keyword evidence="6" id="KW-1133">Transmembrane helix</keyword>
<dbReference type="SUPFAM" id="SSF48264">
    <property type="entry name" value="Cytochrome P450"/>
    <property type="match status" value="1"/>
</dbReference>
<evidence type="ECO:0000256" key="12">
    <source>
        <dbReference type="RuleBase" id="RU000461"/>
    </source>
</evidence>
<dbReference type="GO" id="GO:0016020">
    <property type="term" value="C:membrane"/>
    <property type="evidence" value="ECO:0007669"/>
    <property type="project" value="UniProtKB-SubCell"/>
</dbReference>
<dbReference type="InterPro" id="IPR001128">
    <property type="entry name" value="Cyt_P450"/>
</dbReference>
<dbReference type="GO" id="GO:0020037">
    <property type="term" value="F:heme binding"/>
    <property type="evidence" value="ECO:0007669"/>
    <property type="project" value="InterPro"/>
</dbReference>
<evidence type="ECO:0000256" key="1">
    <source>
        <dbReference type="ARBA" id="ARBA00004167"/>
    </source>
</evidence>
<dbReference type="InterPro" id="IPR002401">
    <property type="entry name" value="Cyt_P450_E_grp-I"/>
</dbReference>
<evidence type="ECO:0000256" key="7">
    <source>
        <dbReference type="ARBA" id="ARBA00023002"/>
    </source>
</evidence>
<keyword evidence="7 12" id="KW-0560">Oxidoreductase</keyword>
<organism evidence="13">
    <name type="scientific">Valeriana officinalis</name>
    <name type="common">Valerian</name>
    <name type="synonym">Garden heliotrope</name>
    <dbReference type="NCBI Taxonomy" id="19953"/>
    <lineage>
        <taxon>Eukaryota</taxon>
        <taxon>Viridiplantae</taxon>
        <taxon>Streptophyta</taxon>
        <taxon>Embryophyta</taxon>
        <taxon>Tracheophyta</taxon>
        <taxon>Spermatophyta</taxon>
        <taxon>Magnoliopsida</taxon>
        <taxon>eudicotyledons</taxon>
        <taxon>Gunneridae</taxon>
        <taxon>Pentapetalae</taxon>
        <taxon>asterids</taxon>
        <taxon>campanulids</taxon>
        <taxon>Dipsacales</taxon>
        <taxon>Caprifoliaceae</taxon>
        <taxon>Valeriana</taxon>
    </lineage>
</organism>
<sequence>MLRKLYDGGESSSKVELKTTLSELTFNIILRMIAGKRYFGEDVKENEEAVRFRSLIKEIVKYGGASNPGDFLPILGWFDYGGFQKNLTRIGKQMDGLLQGLIEEHRREKNKNTMVDHLLSLQESEPEYYTDEIIKGLMIVMVTAGTDTSSVTVEWAMSLLLNHPEILKKARAEIDKEVGESRLVDEPDLPKLPYLQNIILETLRMFPSAPLLIPHESSEDFKLGEYDVPKGTIVLINAWAIHRDPNVWDDPTSFNPDRFNDFNTSNTSTVGGAVMVANSKLLPFGMGRRQCPGSGLAQRMVGLALASMIQCFDWERVSDGLVDLAEGLGVTMPKAEPLEAVCTPRVFARNLLFG</sequence>
<reference evidence="13" key="1">
    <citation type="submission" date="2017-11" db="EMBL/GenBank/DDBJ databases">
        <title>De novo synthesis of the sedative valerenic acid in Saccharomyces cerevisiae.</title>
        <authorList>
            <person name="Wong J."/>
            <person name="d'Espaux L."/>
            <person name="van der Horst C."/>
            <person name="Dev I."/>
            <person name="Keasling J."/>
        </authorList>
    </citation>
    <scope>NUCLEOTIDE SEQUENCE</scope>
</reference>
<dbReference type="PRINTS" id="PR00463">
    <property type="entry name" value="EP450I"/>
</dbReference>
<evidence type="ECO:0000256" key="6">
    <source>
        <dbReference type="ARBA" id="ARBA00022989"/>
    </source>
</evidence>
<accession>A0A2R4NA42</accession>
<dbReference type="GO" id="GO:0016705">
    <property type="term" value="F:oxidoreductase activity, acting on paired donors, with incorporation or reduction of molecular oxygen"/>
    <property type="evidence" value="ECO:0007669"/>
    <property type="project" value="InterPro"/>
</dbReference>
<proteinExistence type="evidence at transcript level"/>
<evidence type="ECO:0000256" key="5">
    <source>
        <dbReference type="ARBA" id="ARBA00022723"/>
    </source>
</evidence>
<comment type="subcellular location">
    <subcellularLocation>
        <location evidence="1">Membrane</location>
        <topology evidence="1">Single-pass membrane protein</topology>
    </subcellularLocation>
</comment>
<keyword evidence="9 12" id="KW-0503">Monooxygenase</keyword>
<keyword evidence="8 11" id="KW-0408">Iron</keyword>
<dbReference type="Gene3D" id="1.10.630.10">
    <property type="entry name" value="Cytochrome P450"/>
    <property type="match status" value="1"/>
</dbReference>
<comment type="cofactor">
    <cofactor evidence="11">
        <name>heme</name>
        <dbReference type="ChEBI" id="CHEBI:30413"/>
    </cofactor>
</comment>
<dbReference type="PRINTS" id="PR00385">
    <property type="entry name" value="P450"/>
</dbReference>
<keyword evidence="3 11" id="KW-0349">Heme</keyword>
<dbReference type="InterPro" id="IPR050651">
    <property type="entry name" value="Plant_Cytochrome_P450_Monoox"/>
</dbReference>
<name>A0A2R4NA42_VALOF</name>
<evidence type="ECO:0000256" key="3">
    <source>
        <dbReference type="ARBA" id="ARBA00022617"/>
    </source>
</evidence>
<protein>
    <submittedName>
        <fullName evidence="13">Cytochrome P450 VoCYP81Q5</fullName>
    </submittedName>
</protein>
<evidence type="ECO:0000256" key="9">
    <source>
        <dbReference type="ARBA" id="ARBA00023033"/>
    </source>
</evidence>